<evidence type="ECO:0000313" key="7">
    <source>
        <dbReference type="EMBL" id="TLE10446.1"/>
    </source>
</evidence>
<dbReference type="InterPro" id="IPR007730">
    <property type="entry name" value="SPOR-like_dom"/>
</dbReference>
<comment type="similarity">
    <text evidence="4 5">Belongs to the RlpA family.</text>
</comment>
<dbReference type="SUPFAM" id="SSF50685">
    <property type="entry name" value="Barwin-like endoglucanases"/>
    <property type="match status" value="1"/>
</dbReference>
<evidence type="ECO:0000256" key="5">
    <source>
        <dbReference type="RuleBase" id="RU003495"/>
    </source>
</evidence>
<protein>
    <recommendedName>
        <fullName evidence="4">Probable endolytic peptidoglycan transglycosylase RlpA</fullName>
        <ecNumber evidence="4">4.2.2.-</ecNumber>
    </recommendedName>
</protein>
<evidence type="ECO:0000256" key="4">
    <source>
        <dbReference type="HAMAP-Rule" id="MF_02071"/>
    </source>
</evidence>
<sequence>MHFLHKHICIATTLGGIILFNACAPESKYNGGNGALRSYESMDAYGNNTIKYRQDYTQPTQSSFSSTLVANDRDNIRQTPQNNRATQQHTTSKKGTKSTQTNQANTYYEPPVKGDGSFTPTQSLLGGMRDSEAIQRATMRPYTVRGKTYHPHPVKVGDTFDGIASWYGPDFHAKATSNGETYNMHAHTAAHKTFPMNTIVKVYNKDNGKTTVVRINDRGPFVEGRIIDLSNVAAHDIAMVGKGIANVRVEVVGFGGDLVHNTPPKDSKPQTTPKQTTQQQVKHTESSPQPPKEQYTAPQQQNTILKPRQNTQVTHTESIPQEPTTHAKSTSTNQTSNTTQTHSNTESTDTYTMPTQDSKTQSINSQNTPQTESSNTNQTSNVANSPKVENKEIDSTPFEISEEELPEFEDTTQSKTKEAKHETKPQPTKDETLDSAFVGITPKHIDNTESIKDIDEAMQRLKDSTENLAKKAQNEIKNQAKEDTQSTQQTPQTKIDSKVENTESKKPSHADSKQIDSNNTATSDTKPSDTKASNVKADDTKTNNINKGNFMISLNVFSDENRAKSFKDDNQSIVKDTNYSIDIVPTDKGYRVALRGFKTYDEAKAFIAKHDIKGYVAQESK</sequence>
<dbReference type="GO" id="GO:0071555">
    <property type="term" value="P:cell wall organization"/>
    <property type="evidence" value="ECO:0007669"/>
    <property type="project" value="UniProtKB-KW"/>
</dbReference>
<feature type="compositionally biased region" description="Polar residues" evidence="6">
    <location>
        <begin position="351"/>
        <end position="384"/>
    </location>
</feature>
<dbReference type="NCBIfam" id="TIGR00413">
    <property type="entry name" value="rlpA"/>
    <property type="match status" value="1"/>
</dbReference>
<dbReference type="GO" id="GO:0000270">
    <property type="term" value="P:peptidoglycan metabolic process"/>
    <property type="evidence" value="ECO:0007669"/>
    <property type="project" value="UniProtKB-UniRule"/>
</dbReference>
<dbReference type="PANTHER" id="PTHR34183:SF1">
    <property type="entry name" value="ENDOLYTIC PEPTIDOGLYCAN TRANSGLYCOSYLASE RLPA"/>
    <property type="match status" value="1"/>
</dbReference>
<gene>
    <name evidence="4" type="primary">rlpA</name>
    <name evidence="7" type="ORF">LS79_005960</name>
</gene>
<evidence type="ECO:0000256" key="6">
    <source>
        <dbReference type="SAM" id="MobiDB-lite"/>
    </source>
</evidence>
<dbReference type="InterPro" id="IPR034718">
    <property type="entry name" value="RlpA"/>
</dbReference>
<feature type="compositionally biased region" description="Polar residues" evidence="6">
    <location>
        <begin position="296"/>
        <end position="328"/>
    </location>
</feature>
<dbReference type="EC" id="4.2.2.-" evidence="4"/>
<feature type="compositionally biased region" description="Polar residues" evidence="6">
    <location>
        <begin position="515"/>
        <end position="533"/>
    </location>
</feature>
<reference evidence="7 8" key="1">
    <citation type="journal article" date="2014" name="Genome Announc.">
        <title>Draft genome sequences of eight enterohepatic helicobacter species isolated from both laboratory and wild rodents.</title>
        <authorList>
            <person name="Sheh A."/>
            <person name="Shen Z."/>
            <person name="Fox J.G."/>
        </authorList>
    </citation>
    <scope>NUCLEOTIDE SEQUENCE [LARGE SCALE GENOMIC DNA]</scope>
    <source>
        <strain evidence="7 8">ATCC 49320</strain>
    </source>
</reference>
<keyword evidence="2 4" id="KW-0456">Lyase</keyword>
<feature type="compositionally biased region" description="Basic and acidic residues" evidence="6">
    <location>
        <begin position="415"/>
        <end position="432"/>
    </location>
</feature>
<name>A0A4U8U8I5_9HELI</name>
<organism evidence="7 8">
    <name type="scientific">Helicobacter bilis</name>
    <dbReference type="NCBI Taxonomy" id="37372"/>
    <lineage>
        <taxon>Bacteria</taxon>
        <taxon>Pseudomonadati</taxon>
        <taxon>Campylobacterota</taxon>
        <taxon>Epsilonproteobacteria</taxon>
        <taxon>Campylobacterales</taxon>
        <taxon>Helicobacteraceae</taxon>
        <taxon>Helicobacter</taxon>
    </lineage>
</organism>
<evidence type="ECO:0000256" key="1">
    <source>
        <dbReference type="ARBA" id="ARBA00022729"/>
    </source>
</evidence>
<dbReference type="GO" id="GO:0008932">
    <property type="term" value="F:lytic endotransglycosylase activity"/>
    <property type="evidence" value="ECO:0007669"/>
    <property type="project" value="UniProtKB-UniRule"/>
</dbReference>
<feature type="region of interest" description="Disordered" evidence="6">
    <location>
        <begin position="258"/>
        <end position="444"/>
    </location>
</feature>
<accession>A0A4U8U8I5</accession>
<dbReference type="GO" id="GO:0042834">
    <property type="term" value="F:peptidoglycan binding"/>
    <property type="evidence" value="ECO:0007669"/>
    <property type="project" value="InterPro"/>
</dbReference>
<dbReference type="HAMAP" id="MF_02071">
    <property type="entry name" value="RlpA"/>
    <property type="match status" value="1"/>
</dbReference>
<proteinExistence type="inferred from homology"/>
<evidence type="ECO:0000256" key="2">
    <source>
        <dbReference type="ARBA" id="ARBA00023239"/>
    </source>
</evidence>
<keyword evidence="1" id="KW-0732">Signal</keyword>
<evidence type="ECO:0000256" key="3">
    <source>
        <dbReference type="ARBA" id="ARBA00023316"/>
    </source>
</evidence>
<dbReference type="Gene3D" id="2.40.40.10">
    <property type="entry name" value="RlpA-like domain"/>
    <property type="match status" value="1"/>
</dbReference>
<feature type="region of interest" description="Disordered" evidence="6">
    <location>
        <begin position="78"/>
        <end position="117"/>
    </location>
</feature>
<feature type="compositionally biased region" description="Acidic residues" evidence="6">
    <location>
        <begin position="400"/>
        <end position="410"/>
    </location>
</feature>
<feature type="compositionally biased region" description="Polar residues" evidence="6">
    <location>
        <begin position="485"/>
        <end position="494"/>
    </location>
</feature>
<feature type="region of interest" description="Disordered" evidence="6">
    <location>
        <begin position="463"/>
        <end position="545"/>
    </location>
</feature>
<dbReference type="CDD" id="cd22268">
    <property type="entry name" value="DPBB_RlpA-like"/>
    <property type="match status" value="1"/>
</dbReference>
<dbReference type="Proteomes" id="UP000029857">
    <property type="component" value="Unassembled WGS sequence"/>
</dbReference>
<comment type="caution">
    <text evidence="7">The sequence shown here is derived from an EMBL/GenBank/DDBJ whole genome shotgun (WGS) entry which is preliminary data.</text>
</comment>
<feature type="compositionally biased region" description="Low complexity" evidence="6">
    <location>
        <begin position="329"/>
        <end position="350"/>
    </location>
</feature>
<dbReference type="InterPro" id="IPR012997">
    <property type="entry name" value="RplA"/>
</dbReference>
<feature type="compositionally biased region" description="Basic and acidic residues" evidence="6">
    <location>
        <begin position="463"/>
        <end position="484"/>
    </location>
</feature>
<dbReference type="AlphaFoldDB" id="A0A4U8U8I5"/>
<feature type="compositionally biased region" description="Basic and acidic residues" evidence="6">
    <location>
        <begin position="495"/>
        <end position="514"/>
    </location>
</feature>
<feature type="compositionally biased region" description="Low complexity" evidence="6">
    <location>
        <begin position="269"/>
        <end position="281"/>
    </location>
</feature>
<dbReference type="EMBL" id="JRPJ02000017">
    <property type="protein sequence ID" value="TLE10446.1"/>
    <property type="molecule type" value="Genomic_DNA"/>
</dbReference>
<dbReference type="InterPro" id="IPR009009">
    <property type="entry name" value="RlpA-like_DPBB"/>
</dbReference>
<dbReference type="PROSITE" id="PS51724">
    <property type="entry name" value="SPOR"/>
    <property type="match status" value="1"/>
</dbReference>
<dbReference type="Pfam" id="PF03330">
    <property type="entry name" value="DPBB_1"/>
    <property type="match status" value="1"/>
</dbReference>
<evidence type="ECO:0000313" key="8">
    <source>
        <dbReference type="Proteomes" id="UP000029857"/>
    </source>
</evidence>
<comment type="function">
    <text evidence="4">Lytic transglycosylase with a strong preference for naked glycan strands that lack stem peptides.</text>
</comment>
<dbReference type="InterPro" id="IPR036908">
    <property type="entry name" value="RlpA-like_sf"/>
</dbReference>
<dbReference type="PANTHER" id="PTHR34183">
    <property type="entry name" value="ENDOLYTIC PEPTIDOGLYCAN TRANSGLYCOSYLASE RLPA"/>
    <property type="match status" value="1"/>
</dbReference>
<keyword evidence="3 4" id="KW-0961">Cell wall biogenesis/degradation</keyword>